<dbReference type="GO" id="GO:0051056">
    <property type="term" value="P:regulation of small GTPase mediated signal transduction"/>
    <property type="evidence" value="ECO:0007669"/>
    <property type="project" value="TreeGrafter"/>
</dbReference>
<dbReference type="GO" id="GO:0005737">
    <property type="term" value="C:cytoplasm"/>
    <property type="evidence" value="ECO:0007669"/>
    <property type="project" value="TreeGrafter"/>
</dbReference>
<evidence type="ECO:0000259" key="7">
    <source>
        <dbReference type="PROSITE" id="PS50238"/>
    </source>
</evidence>
<dbReference type="Pfam" id="PF00620">
    <property type="entry name" value="RhoGAP"/>
    <property type="match status" value="1"/>
</dbReference>
<dbReference type="GO" id="GO:0005096">
    <property type="term" value="F:GTPase activator activity"/>
    <property type="evidence" value="ECO:0007669"/>
    <property type="project" value="UniProtKB-KW"/>
</dbReference>
<feature type="compositionally biased region" description="Low complexity" evidence="5">
    <location>
        <begin position="32"/>
        <end position="43"/>
    </location>
</feature>
<feature type="region of interest" description="Disordered" evidence="5">
    <location>
        <begin position="1"/>
        <end position="43"/>
    </location>
</feature>
<keyword evidence="3 4" id="KW-0862">Zinc</keyword>
<dbReference type="SUPFAM" id="SSF48350">
    <property type="entry name" value="GTPase activation domain, GAP"/>
    <property type="match status" value="1"/>
</dbReference>
<feature type="region of interest" description="Disordered" evidence="5">
    <location>
        <begin position="1062"/>
        <end position="1141"/>
    </location>
</feature>
<keyword evidence="9" id="KW-1185">Reference proteome</keyword>
<keyword evidence="1" id="KW-0343">GTPase activation</keyword>
<protein>
    <submittedName>
        <fullName evidence="8">RhoGAP-domain-containing protein</fullName>
    </submittedName>
</protein>
<dbReference type="GO" id="GO:0007165">
    <property type="term" value="P:signal transduction"/>
    <property type="evidence" value="ECO:0007669"/>
    <property type="project" value="InterPro"/>
</dbReference>
<dbReference type="PROSITE" id="PS50238">
    <property type="entry name" value="RHOGAP"/>
    <property type="match status" value="1"/>
</dbReference>
<dbReference type="Gene3D" id="2.10.110.10">
    <property type="entry name" value="Cysteine Rich Protein"/>
    <property type="match status" value="4"/>
</dbReference>
<dbReference type="PANTHER" id="PTHR14963">
    <property type="entry name" value="RHO GTPASE ACTIVATING PROTEIN 18,19-RELATED"/>
    <property type="match status" value="1"/>
</dbReference>
<dbReference type="SMART" id="SM00132">
    <property type="entry name" value="LIM"/>
    <property type="match status" value="3"/>
</dbReference>
<dbReference type="CDD" id="cd09391">
    <property type="entry name" value="LIM1_Lrg1p_like"/>
    <property type="match status" value="1"/>
</dbReference>
<dbReference type="GO" id="GO:0046872">
    <property type="term" value="F:metal ion binding"/>
    <property type="evidence" value="ECO:0007669"/>
    <property type="project" value="UniProtKB-KW"/>
</dbReference>
<dbReference type="Pfam" id="PF00412">
    <property type="entry name" value="LIM"/>
    <property type="match status" value="2"/>
</dbReference>
<dbReference type="PANTHER" id="PTHR14963:SF1">
    <property type="entry name" value="RHO GTPASE-ACTIVATING PROTEIN CONUNDRUM"/>
    <property type="match status" value="1"/>
</dbReference>
<evidence type="ECO:0000256" key="5">
    <source>
        <dbReference type="SAM" id="MobiDB-lite"/>
    </source>
</evidence>
<feature type="compositionally biased region" description="Polar residues" evidence="5">
    <location>
        <begin position="1107"/>
        <end position="1121"/>
    </location>
</feature>
<feature type="region of interest" description="Disordered" evidence="5">
    <location>
        <begin position="511"/>
        <end position="568"/>
    </location>
</feature>
<dbReference type="PROSITE" id="PS00478">
    <property type="entry name" value="LIM_DOMAIN_1"/>
    <property type="match status" value="2"/>
</dbReference>
<dbReference type="PROSITE" id="PS50023">
    <property type="entry name" value="LIM_DOMAIN_2"/>
    <property type="match status" value="3"/>
</dbReference>
<dbReference type="Gene3D" id="1.10.555.10">
    <property type="entry name" value="Rho GTPase activation protein"/>
    <property type="match status" value="1"/>
</dbReference>
<feature type="domain" description="LIM zinc-binding" evidence="6">
    <location>
        <begin position="107"/>
        <end position="167"/>
    </location>
</feature>
<evidence type="ECO:0000256" key="4">
    <source>
        <dbReference type="PROSITE-ProRule" id="PRU00125"/>
    </source>
</evidence>
<feature type="domain" description="LIM zinc-binding" evidence="6">
    <location>
        <begin position="416"/>
        <end position="479"/>
    </location>
</feature>
<evidence type="ECO:0000256" key="2">
    <source>
        <dbReference type="ARBA" id="ARBA00022723"/>
    </source>
</evidence>
<dbReference type="EMBL" id="MU004185">
    <property type="protein sequence ID" value="KAF2498459.1"/>
    <property type="molecule type" value="Genomic_DNA"/>
</dbReference>
<evidence type="ECO:0000313" key="9">
    <source>
        <dbReference type="Proteomes" id="UP000799750"/>
    </source>
</evidence>
<dbReference type="CDD" id="cd09392">
    <property type="entry name" value="LIM2_Lrg1p_like"/>
    <property type="match status" value="1"/>
</dbReference>
<reference evidence="8" key="1">
    <citation type="journal article" date="2020" name="Stud. Mycol.">
        <title>101 Dothideomycetes genomes: a test case for predicting lifestyles and emergence of pathogens.</title>
        <authorList>
            <person name="Haridas S."/>
            <person name="Albert R."/>
            <person name="Binder M."/>
            <person name="Bloem J."/>
            <person name="Labutti K."/>
            <person name="Salamov A."/>
            <person name="Andreopoulos B."/>
            <person name="Baker S."/>
            <person name="Barry K."/>
            <person name="Bills G."/>
            <person name="Bluhm B."/>
            <person name="Cannon C."/>
            <person name="Castanera R."/>
            <person name="Culley D."/>
            <person name="Daum C."/>
            <person name="Ezra D."/>
            <person name="Gonzalez J."/>
            <person name="Henrissat B."/>
            <person name="Kuo A."/>
            <person name="Liang C."/>
            <person name="Lipzen A."/>
            <person name="Lutzoni F."/>
            <person name="Magnuson J."/>
            <person name="Mondo S."/>
            <person name="Nolan M."/>
            <person name="Ohm R."/>
            <person name="Pangilinan J."/>
            <person name="Park H.-J."/>
            <person name="Ramirez L."/>
            <person name="Alfaro M."/>
            <person name="Sun H."/>
            <person name="Tritt A."/>
            <person name="Yoshinaga Y."/>
            <person name="Zwiers L.-H."/>
            <person name="Turgeon B."/>
            <person name="Goodwin S."/>
            <person name="Spatafora J."/>
            <person name="Crous P."/>
            <person name="Grigoriev I."/>
        </authorList>
    </citation>
    <scope>NUCLEOTIDE SEQUENCE</scope>
    <source>
        <strain evidence="8">CBS 269.34</strain>
    </source>
</reference>
<feature type="compositionally biased region" description="Polar residues" evidence="5">
    <location>
        <begin position="1080"/>
        <end position="1089"/>
    </location>
</feature>
<evidence type="ECO:0000313" key="8">
    <source>
        <dbReference type="EMBL" id="KAF2498459.1"/>
    </source>
</evidence>
<feature type="compositionally biased region" description="Polar residues" evidence="5">
    <location>
        <begin position="524"/>
        <end position="537"/>
    </location>
</feature>
<feature type="compositionally biased region" description="Basic and acidic residues" evidence="5">
    <location>
        <begin position="1"/>
        <end position="23"/>
    </location>
</feature>
<evidence type="ECO:0000256" key="3">
    <source>
        <dbReference type="ARBA" id="ARBA00022833"/>
    </source>
</evidence>
<feature type="region of interest" description="Disordered" evidence="5">
    <location>
        <begin position="1020"/>
        <end position="1050"/>
    </location>
</feature>
<keyword evidence="2 4" id="KW-0479">Metal-binding</keyword>
<evidence type="ECO:0000259" key="6">
    <source>
        <dbReference type="PROSITE" id="PS50023"/>
    </source>
</evidence>
<dbReference type="OrthoDB" id="20689at2759"/>
<dbReference type="AlphaFoldDB" id="A0A6A6R1P9"/>
<dbReference type="InterPro" id="IPR008936">
    <property type="entry name" value="Rho_GTPase_activation_prot"/>
</dbReference>
<organism evidence="8 9">
    <name type="scientific">Lophium mytilinum</name>
    <dbReference type="NCBI Taxonomy" id="390894"/>
    <lineage>
        <taxon>Eukaryota</taxon>
        <taxon>Fungi</taxon>
        <taxon>Dikarya</taxon>
        <taxon>Ascomycota</taxon>
        <taxon>Pezizomycotina</taxon>
        <taxon>Dothideomycetes</taxon>
        <taxon>Pleosporomycetidae</taxon>
        <taxon>Mytilinidiales</taxon>
        <taxon>Mytilinidiaceae</taxon>
        <taxon>Lophium</taxon>
    </lineage>
</organism>
<dbReference type="InterPro" id="IPR001781">
    <property type="entry name" value="Znf_LIM"/>
</dbReference>
<dbReference type="SMART" id="SM00324">
    <property type="entry name" value="RhoGAP"/>
    <property type="match status" value="1"/>
</dbReference>
<dbReference type="GO" id="GO:0030833">
    <property type="term" value="P:regulation of actin filament polymerization"/>
    <property type="evidence" value="ECO:0007669"/>
    <property type="project" value="TreeGrafter"/>
</dbReference>
<feature type="domain" description="Rho-GAP" evidence="7">
    <location>
        <begin position="787"/>
        <end position="990"/>
    </location>
</feature>
<dbReference type="SUPFAM" id="SSF57716">
    <property type="entry name" value="Glucocorticoid receptor-like (DNA-binding domain)"/>
    <property type="match status" value="3"/>
</dbReference>
<sequence>MQRSRTEDSSGQRDVSPIRDHNGSDLPAIAPRKSGGSRRPSGSRICGKCGEGLTGQFVRALGDTYHLECFTCHDCGKIVASKFFPVPDHPPNQYPLCETDYFRRLDLLCFECGQALRGSYITALDRKYHIEHFTCSVCPTVFGAQDSYYEHEGSVFCHFHYSTQFAQKCNGCLTAILKQFVEIYRNGQNQHWHPECYMIHKYWNVRLHSSGQPVIEDALASGEATDEIRQKVRQQEEAVEGKVNWIWKTLSAFEEKSATCISDMLLHVSNGAYFDGVMAAKKFIVHVDLLFTAADNLDGLLGEISPKGLQYSRESKLLCKKVVAFFHLLRQSQNTGVRRLGVTQELLSLVTGLAHYLKLLIRICLQGSLKLEKETGNTKGLTDFLAEVNSLDQRLEAETNVDYMTEAAALVPRAADTCPICDHQVEEKCLRLNDMSFNFPCMVCKNCGLDMRDNFTDARWSQSNQKVFCKNCAARVPDAEGGFVAVSKLRQYIHLLKVAHARLLATLRTSGALPHTSDDPNLSGYDSSQGHRMTPTNELEPPLLRSDTRSKSFAGSGSGPEPQGSYEQSIGDIRRLRSQRMDKHLSSTMKRARTSRIIDGPDAVRPGSAGDSQSRGGMQIVQERDMSGEGDHLTLGVNTLALDDISRIVALEQAKEQRPNAYRSAGGALIGQDHQPKLLNGHRREASGGQELNLAAASDNRPRMYFSDISPLEYFRLRSLAVLQLGLLLEESQYNQGELLDLLETKRPTFWGKFGIGKAFKADKGKGNKPKRAGTEKPVSDKAVFRQSLEYLVEKHGAESTDGVGHGTLKVPALLQDAISAMRNMDMSVEGVFRKNGNLKKLRELQEEIDAKGGDNVDLNKEAPVTLANLLKRFLRYMPDPVLTLKLYRLFMTANKIQDEDRRLRVLHLTCCLLPKAHRDTMEVLFAFLNWVSSFHTVDEETGNKMDIWNLATVITPNILRENNDLEEKAPDQASIRVVYTLIECNESMCEVPDEIVALLSDDGSQEITTKEIMRRWETAGKVPQPTVSSPNPQKAGPPTRDGQPTAPHITQVNDNAQTWQTESSVRHVGGPGNPGMSYGPSSSHNTPPQGGEHNLATPNLPYANSAPGSAESQRTASLQRHSYRSPAYQRQGPMGTAGAG</sequence>
<name>A0A6A6R1P9_9PEZI</name>
<proteinExistence type="predicted"/>
<keyword evidence="4" id="KW-0440">LIM domain</keyword>
<gene>
    <name evidence="8" type="ORF">BU16DRAFT_548224</name>
</gene>
<dbReference type="InterPro" id="IPR000198">
    <property type="entry name" value="RhoGAP_dom"/>
</dbReference>
<dbReference type="Proteomes" id="UP000799750">
    <property type="component" value="Unassembled WGS sequence"/>
</dbReference>
<feature type="domain" description="LIM zinc-binding" evidence="6">
    <location>
        <begin position="44"/>
        <end position="104"/>
    </location>
</feature>
<dbReference type="FunFam" id="2.10.110.10:FF:000058">
    <property type="entry name" value="Rho GTPase activator Lrg11"/>
    <property type="match status" value="1"/>
</dbReference>
<accession>A0A6A6R1P9</accession>
<evidence type="ECO:0000256" key="1">
    <source>
        <dbReference type="ARBA" id="ARBA00022468"/>
    </source>
</evidence>